<protein>
    <submittedName>
        <fullName evidence="2">Aminoglycoside phosphotransferase family protein</fullName>
    </submittedName>
</protein>
<dbReference type="KEGG" id="nps:KRR39_08010"/>
<evidence type="ECO:0000256" key="1">
    <source>
        <dbReference type="SAM" id="MobiDB-lite"/>
    </source>
</evidence>
<feature type="compositionally biased region" description="Basic residues" evidence="1">
    <location>
        <begin position="418"/>
        <end position="433"/>
    </location>
</feature>
<accession>A0A975T1G2</accession>
<name>A0A975T1G2_9ACTN</name>
<feature type="region of interest" description="Disordered" evidence="1">
    <location>
        <begin position="386"/>
        <end position="465"/>
    </location>
</feature>
<proteinExistence type="predicted"/>
<dbReference type="AlphaFoldDB" id="A0A975T1G2"/>
<evidence type="ECO:0000313" key="2">
    <source>
        <dbReference type="EMBL" id="QWZ09672.1"/>
    </source>
</evidence>
<organism evidence="2 3">
    <name type="scientific">Nocardioides panacis</name>
    <dbReference type="NCBI Taxonomy" id="2849501"/>
    <lineage>
        <taxon>Bacteria</taxon>
        <taxon>Bacillati</taxon>
        <taxon>Actinomycetota</taxon>
        <taxon>Actinomycetes</taxon>
        <taxon>Propionibacteriales</taxon>
        <taxon>Nocardioidaceae</taxon>
        <taxon>Nocardioides</taxon>
    </lineage>
</organism>
<gene>
    <name evidence="2" type="ORF">KRR39_08010</name>
</gene>
<reference evidence="2" key="1">
    <citation type="submission" date="2021-06" db="EMBL/GenBank/DDBJ databases">
        <title>Complete genome sequence of Nocardioides sp. G188.</title>
        <authorList>
            <person name="Im W.-T."/>
        </authorList>
    </citation>
    <scope>NUCLEOTIDE SEQUENCE</scope>
    <source>
        <strain evidence="2">G188</strain>
    </source>
</reference>
<dbReference type="RefSeq" id="WP_216941518.1">
    <property type="nucleotide sequence ID" value="NZ_CP077062.1"/>
</dbReference>
<dbReference type="Proteomes" id="UP000683575">
    <property type="component" value="Chromosome"/>
</dbReference>
<sequence>MSGGAGPYRGRLEVLAAGGVLEAQLDAWAARRSTDRPGPWRRVRGKLRPQRSPWAVLVYEAVGGPTVQVRLLEDSDPRADAARGALRGGDLGPVEIVSCAADPALPGLPAVLAALDRPRVVRYHPGNRCTVHGGAGSAARYVKVQAEGIDDQQGVRARWAASLSGALSFAVAEPHGWDEQTRSSWYGVVPGGPVHPRLLGPHGAQLARQVGASLGQLATAVVRPPRRVDATDQLARTERALARATAAAPALAPGLRRASDSLTRAHDRLGARPLVPAHGAAHLGQWLVDDTGRLGLVDFDRFAWGEPEFDLATFVVELAGASAGQPTDELETAVLDGFRAVAGAPDELRLAIYVLHRQLAQVARTACALRPDAEERAAPLLEQLQRPLDRLARQRPGGDTRTASRGTAGGDLTPVRPAARRVATRAGSARRRRPSSETENAPPAGAACWWGESDSLVSEGGTRTP</sequence>
<evidence type="ECO:0000313" key="3">
    <source>
        <dbReference type="Proteomes" id="UP000683575"/>
    </source>
</evidence>
<keyword evidence="3" id="KW-1185">Reference proteome</keyword>
<feature type="compositionally biased region" description="Basic and acidic residues" evidence="1">
    <location>
        <begin position="387"/>
        <end position="398"/>
    </location>
</feature>
<dbReference type="EMBL" id="CP077062">
    <property type="protein sequence ID" value="QWZ09672.1"/>
    <property type="molecule type" value="Genomic_DNA"/>
</dbReference>